<gene>
    <name evidence="6" type="primary">cofC</name>
    <name evidence="6" type="ORF">RM877_29325</name>
</gene>
<evidence type="ECO:0000256" key="2">
    <source>
        <dbReference type="ARBA" id="ARBA00022695"/>
    </source>
</evidence>
<evidence type="ECO:0000256" key="4">
    <source>
        <dbReference type="ARBA" id="ARBA00023134"/>
    </source>
</evidence>
<dbReference type="InterPro" id="IPR029044">
    <property type="entry name" value="Nucleotide-diphossugar_trans"/>
</dbReference>
<evidence type="ECO:0000313" key="6">
    <source>
        <dbReference type="EMBL" id="MDT0438777.1"/>
    </source>
</evidence>
<dbReference type="EC" id="2.7.7.68" evidence="6"/>
<evidence type="ECO:0000313" key="7">
    <source>
        <dbReference type="Proteomes" id="UP001183535"/>
    </source>
</evidence>
<accession>A0ABD5EX72</accession>
<evidence type="ECO:0000256" key="5">
    <source>
        <dbReference type="SAM" id="MobiDB-lite"/>
    </source>
</evidence>
<reference evidence="7" key="1">
    <citation type="submission" date="2023-07" db="EMBL/GenBank/DDBJ databases">
        <title>30 novel species of actinomycetes from the DSMZ collection.</title>
        <authorList>
            <person name="Nouioui I."/>
        </authorList>
    </citation>
    <scope>NUCLEOTIDE SEQUENCE [LARGE SCALE GENOMIC DNA]</scope>
    <source>
        <strain evidence="7">DSM 41981</strain>
    </source>
</reference>
<evidence type="ECO:0000256" key="3">
    <source>
        <dbReference type="ARBA" id="ARBA00022741"/>
    </source>
</evidence>
<keyword evidence="4" id="KW-0342">GTP-binding</keyword>
<keyword evidence="7" id="KW-1185">Reference proteome</keyword>
<dbReference type="NCBIfam" id="TIGR03552">
    <property type="entry name" value="F420_cofC"/>
    <property type="match status" value="1"/>
</dbReference>
<feature type="compositionally biased region" description="Pro residues" evidence="5">
    <location>
        <begin position="208"/>
        <end position="218"/>
    </location>
</feature>
<evidence type="ECO:0000256" key="1">
    <source>
        <dbReference type="ARBA" id="ARBA00022679"/>
    </source>
</evidence>
<dbReference type="PANTHER" id="PTHR40392:SF1">
    <property type="entry name" value="2-PHOSPHO-L-LACTATE GUANYLYLTRANSFERASE"/>
    <property type="match status" value="1"/>
</dbReference>
<dbReference type="Proteomes" id="UP001183535">
    <property type="component" value="Unassembled WGS sequence"/>
</dbReference>
<dbReference type="Gene3D" id="3.90.550.10">
    <property type="entry name" value="Spore Coat Polysaccharide Biosynthesis Protein SpsA, Chain A"/>
    <property type="match status" value="1"/>
</dbReference>
<keyword evidence="3" id="KW-0547">Nucleotide-binding</keyword>
<name>A0ABD5EX72_9ACTN</name>
<dbReference type="GO" id="GO:0043814">
    <property type="term" value="F:phospholactate guanylyltransferase activity"/>
    <property type="evidence" value="ECO:0007669"/>
    <property type="project" value="UniProtKB-EC"/>
</dbReference>
<dbReference type="PANTHER" id="PTHR40392">
    <property type="entry name" value="2-PHOSPHO-L-LACTATE GUANYLYLTRANSFERASE"/>
    <property type="match status" value="1"/>
</dbReference>
<keyword evidence="1 6" id="KW-0808">Transferase</keyword>
<keyword evidence="2 6" id="KW-0548">Nucleotidyltransferase</keyword>
<comment type="caution">
    <text evidence="6">The sequence shown here is derived from an EMBL/GenBank/DDBJ whole genome shotgun (WGS) entry which is preliminary data.</text>
</comment>
<feature type="region of interest" description="Disordered" evidence="5">
    <location>
        <begin position="206"/>
        <end position="227"/>
    </location>
</feature>
<dbReference type="SUPFAM" id="SSF53448">
    <property type="entry name" value="Nucleotide-diphospho-sugar transferases"/>
    <property type="match status" value="1"/>
</dbReference>
<dbReference type="Pfam" id="PF01983">
    <property type="entry name" value="CofC"/>
    <property type="match status" value="1"/>
</dbReference>
<organism evidence="6 7">
    <name type="scientific">Streptomyces doudnae</name>
    <dbReference type="NCBI Taxonomy" id="3075536"/>
    <lineage>
        <taxon>Bacteria</taxon>
        <taxon>Bacillati</taxon>
        <taxon>Actinomycetota</taxon>
        <taxon>Actinomycetes</taxon>
        <taxon>Kitasatosporales</taxon>
        <taxon>Streptomycetaceae</taxon>
        <taxon>Streptomyces</taxon>
    </lineage>
</organism>
<protein>
    <submittedName>
        <fullName evidence="6">2-phospho-L-lactate guanylyltransferase</fullName>
        <ecNumber evidence="6">2.7.7.68</ecNumber>
    </submittedName>
</protein>
<proteinExistence type="predicted"/>
<dbReference type="InterPro" id="IPR002835">
    <property type="entry name" value="CofC"/>
</dbReference>
<sequence>MTAPWTALVPAKPLARAKSRCAGLTPDARRSLAAAMLTDLVGRLRAVPAVRSVVVVTTDPEATGLALASGAAVTGSARATGLNDEVADALALVGGAAPATGLALVMGDLAGAGTADCATALALAARHRRAVVGDADGTGTTLLTLRDPADFRPFLGPGSLGRFRAAGYRDLGVAASSPLRRDVDTVAHLLSLPPHTLGPATRRWLAAFPPPGPRPGPSPLERRVGAP</sequence>
<dbReference type="RefSeq" id="WP_093832035.1">
    <property type="nucleotide sequence ID" value="NZ_JAVRES010000020.1"/>
</dbReference>
<dbReference type="AlphaFoldDB" id="A0ABD5EX72"/>
<dbReference type="EMBL" id="JAVRES010000020">
    <property type="protein sequence ID" value="MDT0438777.1"/>
    <property type="molecule type" value="Genomic_DNA"/>
</dbReference>
<dbReference type="GO" id="GO:0005525">
    <property type="term" value="F:GTP binding"/>
    <property type="evidence" value="ECO:0007669"/>
    <property type="project" value="UniProtKB-KW"/>
</dbReference>